<comment type="caution">
    <text evidence="3">The sequence shown here is derived from an EMBL/GenBank/DDBJ whole genome shotgun (WGS) entry which is preliminary data.</text>
</comment>
<dbReference type="Proteomes" id="UP000327044">
    <property type="component" value="Unassembled WGS sequence"/>
</dbReference>
<evidence type="ECO:0000259" key="2">
    <source>
        <dbReference type="Pfam" id="PF08242"/>
    </source>
</evidence>
<name>A0A5N4AIP3_PHOPY</name>
<dbReference type="InterPro" id="IPR010233">
    <property type="entry name" value="UbiG_MeTrfase"/>
</dbReference>
<dbReference type="PANTHER" id="PTHR43464:SF23">
    <property type="entry name" value="JUVENILE HORMONE ACID O-METHYLTRANSFERASE"/>
    <property type="match status" value="1"/>
</dbReference>
<dbReference type="Pfam" id="PF08242">
    <property type="entry name" value="Methyltransf_12"/>
    <property type="match status" value="1"/>
</dbReference>
<reference evidence="3 4" key="1">
    <citation type="journal article" date="2018" name="Elife">
        <title>Firefly genomes illuminate parallel origins of bioluminescence in beetles.</title>
        <authorList>
            <person name="Fallon T.R."/>
            <person name="Lower S.E."/>
            <person name="Chang C.H."/>
            <person name="Bessho-Uehara M."/>
            <person name="Martin G.J."/>
            <person name="Bewick A.J."/>
            <person name="Behringer M."/>
            <person name="Debat H.J."/>
            <person name="Wong I."/>
            <person name="Day J.C."/>
            <person name="Suvorov A."/>
            <person name="Silva C.J."/>
            <person name="Stanger-Hall K.F."/>
            <person name="Hall D.W."/>
            <person name="Schmitz R.J."/>
            <person name="Nelson D.R."/>
            <person name="Lewis S.M."/>
            <person name="Shigenobu S."/>
            <person name="Bybee S.M."/>
            <person name="Larracuente A.M."/>
            <person name="Oba Y."/>
            <person name="Weng J.K."/>
        </authorList>
    </citation>
    <scope>NUCLEOTIDE SEQUENCE [LARGE SCALE GENOMIC DNA]</scope>
    <source>
        <strain evidence="3">1611_PpyrPB1</strain>
        <tissue evidence="3">Whole body</tissue>
    </source>
</reference>
<organism evidence="3 4">
    <name type="scientific">Photinus pyralis</name>
    <name type="common">Common eastern firefly</name>
    <name type="synonym">Lampyris pyralis</name>
    <dbReference type="NCBI Taxonomy" id="7054"/>
    <lineage>
        <taxon>Eukaryota</taxon>
        <taxon>Metazoa</taxon>
        <taxon>Ecdysozoa</taxon>
        <taxon>Arthropoda</taxon>
        <taxon>Hexapoda</taxon>
        <taxon>Insecta</taxon>
        <taxon>Pterygota</taxon>
        <taxon>Neoptera</taxon>
        <taxon>Endopterygota</taxon>
        <taxon>Coleoptera</taxon>
        <taxon>Polyphaga</taxon>
        <taxon>Elateriformia</taxon>
        <taxon>Elateroidea</taxon>
        <taxon>Lampyridae</taxon>
        <taxon>Lampyrinae</taxon>
        <taxon>Photinus</taxon>
    </lineage>
</organism>
<sequence length="249" mass="28076">MGECKSPTVIPQQMQCFTKRSATWWDKNSATGVLHKYGEVMFDQMKKVLQEKWFISDASVALKNFKLLDAGCGGGILSEQFARTGCTVVGIDVNESLINVAKQHQALDSSLVNLSYSWETIEDHAARNPGKYDVVVLNFVLSHARHRETLVRSCIQALRPGGIFFVTAANKTIAGWLRIVLLEQIIHGILPKNSHSWKLLYSLSKLRRVLAQNACVVKEYRGLMFCRDTSLLKWVDDTAGFYFVYAIKE</sequence>
<feature type="domain" description="Methyltransferase type 12" evidence="2">
    <location>
        <begin position="68"/>
        <end position="164"/>
    </location>
</feature>
<protein>
    <recommendedName>
        <fullName evidence="2">Methyltransferase type 12 domain-containing protein</fullName>
    </recommendedName>
</protein>
<dbReference type="InterPro" id="IPR029063">
    <property type="entry name" value="SAM-dependent_MTases_sf"/>
</dbReference>
<gene>
    <name evidence="3" type="ORF">PPYR_08178</name>
</gene>
<dbReference type="AlphaFoldDB" id="A0A5N4AIP3"/>
<evidence type="ECO:0000313" key="4">
    <source>
        <dbReference type="Proteomes" id="UP000327044"/>
    </source>
</evidence>
<keyword evidence="1" id="KW-0831">Ubiquinone biosynthesis</keyword>
<dbReference type="InParanoid" id="A0A5N4AIP3"/>
<dbReference type="InterPro" id="IPR013217">
    <property type="entry name" value="Methyltransf_12"/>
</dbReference>
<dbReference type="GO" id="GO:0061542">
    <property type="term" value="F:3-demethylubiquinol 3-O-methyltransferase activity"/>
    <property type="evidence" value="ECO:0007669"/>
    <property type="project" value="InterPro"/>
</dbReference>
<dbReference type="Gene3D" id="3.40.50.150">
    <property type="entry name" value="Vaccinia Virus protein VP39"/>
    <property type="match status" value="1"/>
</dbReference>
<dbReference type="CDD" id="cd02440">
    <property type="entry name" value="AdoMet_MTases"/>
    <property type="match status" value="1"/>
</dbReference>
<evidence type="ECO:0000313" key="3">
    <source>
        <dbReference type="EMBL" id="KAB0797184.1"/>
    </source>
</evidence>
<accession>A0A5N4AIP3</accession>
<keyword evidence="4" id="KW-1185">Reference proteome</keyword>
<evidence type="ECO:0000256" key="1">
    <source>
        <dbReference type="ARBA" id="ARBA00022688"/>
    </source>
</evidence>
<dbReference type="SUPFAM" id="SSF53335">
    <property type="entry name" value="S-adenosyl-L-methionine-dependent methyltransferases"/>
    <property type="match status" value="1"/>
</dbReference>
<dbReference type="PANTHER" id="PTHR43464">
    <property type="entry name" value="METHYLTRANSFERASE"/>
    <property type="match status" value="1"/>
</dbReference>
<dbReference type="GO" id="GO:0010420">
    <property type="term" value="F:polyprenyldihydroxybenzoate methyltransferase activity"/>
    <property type="evidence" value="ECO:0007669"/>
    <property type="project" value="InterPro"/>
</dbReference>
<dbReference type="EMBL" id="VVIM01000006">
    <property type="protein sequence ID" value="KAB0797184.1"/>
    <property type="molecule type" value="Genomic_DNA"/>
</dbReference>
<dbReference type="NCBIfam" id="TIGR01983">
    <property type="entry name" value="UbiG"/>
    <property type="match status" value="1"/>
</dbReference>
<proteinExistence type="predicted"/>